<dbReference type="PANTHER" id="PTHR37423">
    <property type="entry name" value="SOLUBLE LYTIC MUREIN TRANSGLYCOSYLASE-RELATED"/>
    <property type="match status" value="1"/>
</dbReference>
<dbReference type="Proteomes" id="UP000298049">
    <property type="component" value="Chromosome"/>
</dbReference>
<evidence type="ECO:0000313" key="5">
    <source>
        <dbReference type="Proteomes" id="UP000298049"/>
    </source>
</evidence>
<reference evidence="4 5" key="1">
    <citation type="submission" date="2018-07" db="EMBL/GenBank/DDBJ databases">
        <title>Marsedoiliclastica nanhaica gen. nov. sp. nov., a novel marine hydrocarbonoclastic bacterium isolated from an in-situ enriched hydrocarbon-degrading consortium in deep-sea sediment.</title>
        <authorList>
            <person name="Dong C."/>
            <person name="Ma T."/>
            <person name="Liu R."/>
            <person name="Shao Z."/>
        </authorList>
    </citation>
    <scope>NUCLEOTIDE SEQUENCE [LARGE SCALE GENOMIC DNA]</scope>
    <source>
        <strain evidence="5">soil36-7</strain>
    </source>
</reference>
<comment type="similarity">
    <text evidence="1">Belongs to the transglycosylase Slt family.</text>
</comment>
<accession>A0A4P7XGD1</accession>
<dbReference type="KEGG" id="hmi:soil367_07450"/>
<evidence type="ECO:0000256" key="1">
    <source>
        <dbReference type="ARBA" id="ARBA00007734"/>
    </source>
</evidence>
<feature type="chain" id="PRO_5021030416" evidence="2">
    <location>
        <begin position="26"/>
        <end position="192"/>
    </location>
</feature>
<keyword evidence="2" id="KW-0732">Signal</keyword>
<dbReference type="EMBL" id="CP031093">
    <property type="protein sequence ID" value="QCF25765.1"/>
    <property type="molecule type" value="Genomic_DNA"/>
</dbReference>
<dbReference type="AlphaFoldDB" id="A0A4P7XGD1"/>
<evidence type="ECO:0000256" key="2">
    <source>
        <dbReference type="SAM" id="SignalP"/>
    </source>
</evidence>
<dbReference type="Pfam" id="PF01464">
    <property type="entry name" value="SLT"/>
    <property type="match status" value="1"/>
</dbReference>
<dbReference type="Gene3D" id="1.10.530.10">
    <property type="match status" value="1"/>
</dbReference>
<name>A0A4P7XGD1_9ALTE</name>
<dbReference type="PANTHER" id="PTHR37423:SF2">
    <property type="entry name" value="MEMBRANE-BOUND LYTIC MUREIN TRANSGLYCOSYLASE C"/>
    <property type="match status" value="1"/>
</dbReference>
<protein>
    <submittedName>
        <fullName evidence="4">Lytic transglycosylase domain-containing protein</fullName>
    </submittedName>
</protein>
<dbReference type="CDD" id="cd00254">
    <property type="entry name" value="LT-like"/>
    <property type="match status" value="1"/>
</dbReference>
<dbReference type="SUPFAM" id="SSF53955">
    <property type="entry name" value="Lysozyme-like"/>
    <property type="match status" value="1"/>
</dbReference>
<dbReference type="OrthoDB" id="92254at2"/>
<keyword evidence="5" id="KW-1185">Reference proteome</keyword>
<evidence type="ECO:0000313" key="4">
    <source>
        <dbReference type="EMBL" id="QCF25765.1"/>
    </source>
</evidence>
<feature type="signal peptide" evidence="2">
    <location>
        <begin position="1"/>
        <end position="25"/>
    </location>
</feature>
<proteinExistence type="inferred from homology"/>
<dbReference type="InterPro" id="IPR023346">
    <property type="entry name" value="Lysozyme-like_dom_sf"/>
</dbReference>
<organism evidence="4 5">
    <name type="scientific">Hydrocarboniclastica marina</name>
    <dbReference type="NCBI Taxonomy" id="2259620"/>
    <lineage>
        <taxon>Bacteria</taxon>
        <taxon>Pseudomonadati</taxon>
        <taxon>Pseudomonadota</taxon>
        <taxon>Gammaproteobacteria</taxon>
        <taxon>Alteromonadales</taxon>
        <taxon>Alteromonadaceae</taxon>
        <taxon>Hydrocarboniclastica</taxon>
    </lineage>
</organism>
<gene>
    <name evidence="4" type="ORF">soil367_07450</name>
</gene>
<dbReference type="InterPro" id="IPR008258">
    <property type="entry name" value="Transglycosylase_SLT_dom_1"/>
</dbReference>
<feature type="domain" description="Transglycosylase SLT" evidence="3">
    <location>
        <begin position="79"/>
        <end position="176"/>
    </location>
</feature>
<dbReference type="RefSeq" id="WP_136548385.1">
    <property type="nucleotide sequence ID" value="NZ_CP031093.1"/>
</dbReference>
<evidence type="ECO:0000259" key="3">
    <source>
        <dbReference type="Pfam" id="PF01464"/>
    </source>
</evidence>
<sequence>MTRKHAVLKALVCSALLLSVTPVVAQTPDSELRAVLKQTIEGATSFEDRFDAEVWLVDMSGRTRSWIKDDDERLEILRLIHQEAQRIDLEPELLLALIHVESLYDRFAVSSAGAQGLMQVMPFWKNEIGRPDDNLTQIKTNLRYGSTILRHYLDIEKGNLTRALARYNGSLGKTWYPERVMNAWDKYYFVRN</sequence>